<feature type="transmembrane region" description="Helical" evidence="1">
    <location>
        <begin position="65"/>
        <end position="81"/>
    </location>
</feature>
<gene>
    <name evidence="3" type="ORF">SAMN02910293_01650</name>
</gene>
<dbReference type="InterPro" id="IPR036938">
    <property type="entry name" value="PAP2/HPO_sf"/>
</dbReference>
<dbReference type="SMART" id="SM00014">
    <property type="entry name" value="acidPPc"/>
    <property type="match status" value="1"/>
</dbReference>
<reference evidence="3 4" key="1">
    <citation type="submission" date="2016-10" db="EMBL/GenBank/DDBJ databases">
        <authorList>
            <person name="de Groot N.N."/>
        </authorList>
    </citation>
    <scope>NUCLEOTIDE SEQUENCE [LARGE SCALE GENOMIC DNA]</scope>
    <source>
        <strain evidence="3 4">A-4</strain>
    </source>
</reference>
<feature type="transmembrane region" description="Helical" evidence="1">
    <location>
        <begin position="88"/>
        <end position="109"/>
    </location>
</feature>
<dbReference type="Gene3D" id="1.20.144.10">
    <property type="entry name" value="Phosphatidic acid phosphatase type 2/haloperoxidase"/>
    <property type="match status" value="2"/>
</dbReference>
<dbReference type="STRING" id="439219.SAMN02910293_01650"/>
<dbReference type="CDD" id="cd03392">
    <property type="entry name" value="PAP2_like_2"/>
    <property type="match status" value="1"/>
</dbReference>
<evidence type="ECO:0000313" key="3">
    <source>
        <dbReference type="EMBL" id="SDB33281.1"/>
    </source>
</evidence>
<dbReference type="InterPro" id="IPR000326">
    <property type="entry name" value="PAP2/HPO"/>
</dbReference>
<dbReference type="SUPFAM" id="SSF48317">
    <property type="entry name" value="Acid phosphatase/Vanadium-dependent haloperoxidase"/>
    <property type="match status" value="1"/>
</dbReference>
<organism evidence="3 4">
    <name type="scientific">Streptococcus henryi</name>
    <dbReference type="NCBI Taxonomy" id="439219"/>
    <lineage>
        <taxon>Bacteria</taxon>
        <taxon>Bacillati</taxon>
        <taxon>Bacillota</taxon>
        <taxon>Bacilli</taxon>
        <taxon>Lactobacillales</taxon>
        <taxon>Streptococcaceae</taxon>
        <taxon>Streptococcus</taxon>
    </lineage>
</organism>
<dbReference type="eggNOG" id="COG0671">
    <property type="taxonomic scope" value="Bacteria"/>
</dbReference>
<evidence type="ECO:0000259" key="2">
    <source>
        <dbReference type="SMART" id="SM00014"/>
    </source>
</evidence>
<evidence type="ECO:0000313" key="4">
    <source>
        <dbReference type="Proteomes" id="UP000182508"/>
    </source>
</evidence>
<dbReference type="AlphaFoldDB" id="A0A1G6CK88"/>
<keyword evidence="4" id="KW-1185">Reference proteome</keyword>
<feature type="transmembrane region" description="Helical" evidence="1">
    <location>
        <begin position="129"/>
        <end position="147"/>
    </location>
</feature>
<keyword evidence="1" id="KW-0812">Transmembrane</keyword>
<evidence type="ECO:0000256" key="1">
    <source>
        <dbReference type="SAM" id="Phobius"/>
    </source>
</evidence>
<sequence>MKNKQTYLTRASSALLIFIMLGYLVKFYPETLTNFDSSIQSAIRGNLPKTLTTFYKIVTEFGNEVFIFIYVFAIAAIFYIWKRWKAEAYFLVINLLAMGVFSTVFKYLYGRERPSLAYLIPKPMGPSFPSWHAASTMIVALTLLIVIEQRLSKSYVKRIIQGLFLLIAVLTAISRIYLGVHYPSDIVGGWLLAYTIATVAFPFYDQKRFEWRFQSKQK</sequence>
<protein>
    <submittedName>
        <fullName evidence="3">Undecaprenyl-diphosphatase</fullName>
    </submittedName>
</protein>
<dbReference type="Proteomes" id="UP000182508">
    <property type="component" value="Unassembled WGS sequence"/>
</dbReference>
<feature type="transmembrane region" description="Helical" evidence="1">
    <location>
        <begin position="159"/>
        <end position="180"/>
    </location>
</feature>
<keyword evidence="1" id="KW-1133">Transmembrane helix</keyword>
<feature type="transmembrane region" description="Helical" evidence="1">
    <location>
        <begin position="186"/>
        <end position="204"/>
    </location>
</feature>
<dbReference type="RefSeq" id="WP_018165423.1">
    <property type="nucleotide sequence ID" value="NZ_FMXP01000023.1"/>
</dbReference>
<feature type="transmembrane region" description="Helical" evidence="1">
    <location>
        <begin position="7"/>
        <end position="25"/>
    </location>
</feature>
<keyword evidence="1" id="KW-0472">Membrane</keyword>
<dbReference type="Pfam" id="PF01569">
    <property type="entry name" value="PAP2"/>
    <property type="match status" value="1"/>
</dbReference>
<feature type="domain" description="Phosphatidic acid phosphatase type 2/haloperoxidase" evidence="2">
    <location>
        <begin position="88"/>
        <end position="201"/>
    </location>
</feature>
<dbReference type="EMBL" id="FMXP01000023">
    <property type="protein sequence ID" value="SDB33281.1"/>
    <property type="molecule type" value="Genomic_DNA"/>
</dbReference>
<dbReference type="PANTHER" id="PTHR14969">
    <property type="entry name" value="SPHINGOSINE-1-PHOSPHATE PHOSPHOHYDROLASE"/>
    <property type="match status" value="1"/>
</dbReference>
<proteinExistence type="predicted"/>
<dbReference type="PANTHER" id="PTHR14969:SF13">
    <property type="entry name" value="AT30094P"/>
    <property type="match status" value="1"/>
</dbReference>
<name>A0A1G6CK88_9STRE</name>
<accession>A0A1G6CK88</accession>